<evidence type="ECO:0000256" key="18">
    <source>
        <dbReference type="ARBA" id="ARBA00080117"/>
    </source>
</evidence>
<evidence type="ECO:0000313" key="19">
    <source>
        <dbReference type="EMBL" id="GFR31030.1"/>
    </source>
</evidence>
<dbReference type="GO" id="GO:0004177">
    <property type="term" value="F:aminopeptidase activity"/>
    <property type="evidence" value="ECO:0007669"/>
    <property type="project" value="UniProtKB-KW"/>
</dbReference>
<dbReference type="Pfam" id="PF03571">
    <property type="entry name" value="Peptidase_M49"/>
    <property type="match status" value="1"/>
</dbReference>
<evidence type="ECO:0000256" key="17">
    <source>
        <dbReference type="ARBA" id="ARBA00078364"/>
    </source>
</evidence>
<dbReference type="FunFam" id="3.30.540.30:FF:000002">
    <property type="entry name" value="Dipeptidyl peptidase 3"/>
    <property type="match status" value="1"/>
</dbReference>
<evidence type="ECO:0000313" key="20">
    <source>
        <dbReference type="Proteomes" id="UP000887116"/>
    </source>
</evidence>
<evidence type="ECO:0000256" key="8">
    <source>
        <dbReference type="ARBA" id="ARBA00022490"/>
    </source>
</evidence>
<comment type="catalytic activity">
    <reaction evidence="1">
        <text>Release of an N-terminal dipeptide from a peptide comprising four or more residues, with broad specificity. Also acts on dipeptidyl 2-naphthylamides.</text>
        <dbReference type="EC" id="3.4.14.4"/>
    </reaction>
</comment>
<sequence length="530" mass="60336">MKLIQCFTNKLFHVKFDVRNLSALNLLKKKLPHSNNYLSLAYYCKSKPLSFEKKMSDYIYPNNTPIIQLECQDAFDKLTEKEKHYAHYLSKASWFGGLIDLLQTSPESPLIFILIRKLFQYETPSDLKLNALNRCAFTPEDVQAFFVYVCGFLSNLGNYKGFGDTKFIPNLSKENFEKLVLASDYAKNNHREAQSLLFRCIDSIYSLKEKECCLGFPSKGTTTYLSKNINEDDLEAVKKFLKTKNIEAFNTRLFKTREKGKCVYEIRLASVLGTDSAEEKDLLGTNSVNGHNFVITRGDYSKLLKLVNEQLLLAKEYAANEVEEKMIEKYIRSFHTGSIEAHKDGSRFWIKDKSPIVETYMGFIETYRDPAGMRGEFEGFVAIVNKTMSAKFAELVKSAETLLPLLPWPKAFEIDTFLEPDFTSLDVLTYACSSVPCGICIPNYNEIRQKEGFKNVSLGNTIHAKTAGAPNFISKTDQDLLMKYRNNAMEIDVGLHELLGHGSGKLFSKKSDGSFNFDIENVVDFVSNEK</sequence>
<keyword evidence="12" id="KW-0862">Zinc</keyword>
<evidence type="ECO:0000256" key="2">
    <source>
        <dbReference type="ARBA" id="ARBA00001947"/>
    </source>
</evidence>
<feature type="non-terminal residue" evidence="19">
    <location>
        <position position="530"/>
    </location>
</feature>
<dbReference type="PANTHER" id="PTHR23422">
    <property type="entry name" value="DIPEPTIDYL PEPTIDASE III-RELATED"/>
    <property type="match status" value="1"/>
</dbReference>
<evidence type="ECO:0000256" key="10">
    <source>
        <dbReference type="ARBA" id="ARBA00022723"/>
    </source>
</evidence>
<evidence type="ECO:0000256" key="1">
    <source>
        <dbReference type="ARBA" id="ARBA00001336"/>
    </source>
</evidence>
<dbReference type="GO" id="GO:0008239">
    <property type="term" value="F:dipeptidyl-peptidase activity"/>
    <property type="evidence" value="ECO:0007669"/>
    <property type="project" value="UniProtKB-EC"/>
</dbReference>
<evidence type="ECO:0000256" key="6">
    <source>
        <dbReference type="ARBA" id="ARBA00014713"/>
    </source>
</evidence>
<gene>
    <name evidence="19" type="primary">dpp3</name>
    <name evidence="19" type="ORF">TNCT_642451</name>
</gene>
<dbReference type="FunFam" id="3.30.540.30:FF:000003">
    <property type="entry name" value="Dipeptidyl peptidase 3"/>
    <property type="match status" value="1"/>
</dbReference>
<dbReference type="Proteomes" id="UP000887116">
    <property type="component" value="Unassembled WGS sequence"/>
</dbReference>
<evidence type="ECO:0000256" key="16">
    <source>
        <dbReference type="ARBA" id="ARBA00032119"/>
    </source>
</evidence>
<dbReference type="Gene3D" id="3.30.540.30">
    <property type="match status" value="3"/>
</dbReference>
<protein>
    <recommendedName>
        <fullName evidence="6">Dipeptidyl peptidase 3</fullName>
        <ecNumber evidence="5">3.4.14.4</ecNumber>
    </recommendedName>
    <alternativeName>
        <fullName evidence="15">Dipeptidyl aminopeptidase III</fullName>
    </alternativeName>
    <alternativeName>
        <fullName evidence="17">Dipeptidyl arylamidase III</fullName>
    </alternativeName>
    <alternativeName>
        <fullName evidence="16">Dipeptidyl peptidase III</fullName>
    </alternativeName>
    <alternativeName>
        <fullName evidence="18">Enkephalinase B</fullName>
    </alternativeName>
</protein>
<dbReference type="GO" id="GO:0005737">
    <property type="term" value="C:cytoplasm"/>
    <property type="evidence" value="ECO:0007669"/>
    <property type="project" value="UniProtKB-SubCell"/>
</dbReference>
<reference evidence="19" key="1">
    <citation type="submission" date="2020-07" db="EMBL/GenBank/DDBJ databases">
        <title>Multicomponent nature underlies the extraordinary mechanical properties of spider dragline silk.</title>
        <authorList>
            <person name="Kono N."/>
            <person name="Nakamura H."/>
            <person name="Mori M."/>
            <person name="Yoshida Y."/>
            <person name="Ohtoshi R."/>
            <person name="Malay A.D."/>
            <person name="Moran D.A.P."/>
            <person name="Tomita M."/>
            <person name="Numata K."/>
            <person name="Arakawa K."/>
        </authorList>
    </citation>
    <scope>NUCLEOTIDE SEQUENCE</scope>
</reference>
<name>A0A8X6M2N9_TRICU</name>
<dbReference type="GO" id="GO:0008270">
    <property type="term" value="F:zinc ion binding"/>
    <property type="evidence" value="ECO:0007669"/>
    <property type="project" value="UniProtKB-ARBA"/>
</dbReference>
<evidence type="ECO:0000256" key="3">
    <source>
        <dbReference type="ARBA" id="ARBA00004496"/>
    </source>
</evidence>
<evidence type="ECO:0000256" key="5">
    <source>
        <dbReference type="ARBA" id="ARBA00012063"/>
    </source>
</evidence>
<evidence type="ECO:0000256" key="11">
    <source>
        <dbReference type="ARBA" id="ARBA00022801"/>
    </source>
</evidence>
<keyword evidence="11" id="KW-0378">Hydrolase</keyword>
<dbReference type="PANTHER" id="PTHR23422:SF11">
    <property type="entry name" value="DIPEPTIDYL PEPTIDASE 3"/>
    <property type="match status" value="1"/>
</dbReference>
<evidence type="ECO:0000256" key="4">
    <source>
        <dbReference type="ARBA" id="ARBA00010200"/>
    </source>
</evidence>
<proteinExistence type="inferred from homology"/>
<dbReference type="EMBL" id="BMAO01039380">
    <property type="protein sequence ID" value="GFR31030.1"/>
    <property type="molecule type" value="Genomic_DNA"/>
</dbReference>
<keyword evidence="13" id="KW-0007">Acetylation</keyword>
<evidence type="ECO:0000256" key="15">
    <source>
        <dbReference type="ARBA" id="ARBA00031288"/>
    </source>
</evidence>
<keyword evidence="14" id="KW-0482">Metalloprotease</keyword>
<keyword evidence="9" id="KW-0645">Protease</keyword>
<evidence type="ECO:0000256" key="13">
    <source>
        <dbReference type="ARBA" id="ARBA00022990"/>
    </source>
</evidence>
<evidence type="ECO:0000256" key="14">
    <source>
        <dbReference type="ARBA" id="ARBA00023049"/>
    </source>
</evidence>
<comment type="caution">
    <text evidence="19">The sequence shown here is derived from an EMBL/GenBank/DDBJ whole genome shotgun (WGS) entry which is preliminary data.</text>
</comment>
<keyword evidence="20" id="KW-1185">Reference proteome</keyword>
<dbReference type="AlphaFoldDB" id="A0A8X6M2N9"/>
<dbReference type="FunFam" id="3.30.540.30:FF:000001">
    <property type="entry name" value="Dipeptidyl peptidase 3"/>
    <property type="match status" value="1"/>
</dbReference>
<evidence type="ECO:0000256" key="9">
    <source>
        <dbReference type="ARBA" id="ARBA00022670"/>
    </source>
</evidence>
<keyword evidence="7" id="KW-0031">Aminopeptidase</keyword>
<dbReference type="EC" id="3.4.14.4" evidence="5"/>
<dbReference type="InterPro" id="IPR039461">
    <property type="entry name" value="Peptidase_M49"/>
</dbReference>
<evidence type="ECO:0000256" key="7">
    <source>
        <dbReference type="ARBA" id="ARBA00022438"/>
    </source>
</evidence>
<accession>A0A8X6M2N9</accession>
<comment type="cofactor">
    <cofactor evidence="2">
        <name>Zn(2+)</name>
        <dbReference type="ChEBI" id="CHEBI:29105"/>
    </cofactor>
</comment>
<keyword evidence="10" id="KW-0479">Metal-binding</keyword>
<comment type="subcellular location">
    <subcellularLocation>
        <location evidence="3">Cytoplasm</location>
    </subcellularLocation>
</comment>
<dbReference type="GO" id="GO:0006508">
    <property type="term" value="P:proteolysis"/>
    <property type="evidence" value="ECO:0007669"/>
    <property type="project" value="UniProtKB-KW"/>
</dbReference>
<dbReference type="GO" id="GO:0008237">
    <property type="term" value="F:metallopeptidase activity"/>
    <property type="evidence" value="ECO:0007669"/>
    <property type="project" value="UniProtKB-KW"/>
</dbReference>
<organism evidence="19 20">
    <name type="scientific">Trichonephila clavata</name>
    <name type="common">Joro spider</name>
    <name type="synonym">Nephila clavata</name>
    <dbReference type="NCBI Taxonomy" id="2740835"/>
    <lineage>
        <taxon>Eukaryota</taxon>
        <taxon>Metazoa</taxon>
        <taxon>Ecdysozoa</taxon>
        <taxon>Arthropoda</taxon>
        <taxon>Chelicerata</taxon>
        <taxon>Arachnida</taxon>
        <taxon>Araneae</taxon>
        <taxon>Araneomorphae</taxon>
        <taxon>Entelegynae</taxon>
        <taxon>Araneoidea</taxon>
        <taxon>Nephilidae</taxon>
        <taxon>Trichonephila</taxon>
    </lineage>
</organism>
<keyword evidence="8" id="KW-0963">Cytoplasm</keyword>
<dbReference type="OrthoDB" id="4694525at2759"/>
<comment type="similarity">
    <text evidence="4">Belongs to the peptidase M49 family.</text>
</comment>
<evidence type="ECO:0000256" key="12">
    <source>
        <dbReference type="ARBA" id="ARBA00022833"/>
    </source>
</evidence>